<reference evidence="6 7" key="1">
    <citation type="submission" date="2020-04" db="EMBL/GenBank/DDBJ databases">
        <title>Flammeovirga sp. SR4, a novel species isolated from seawater.</title>
        <authorList>
            <person name="Wang X."/>
        </authorList>
    </citation>
    <scope>NUCLEOTIDE SEQUENCE [LARGE SCALE GENOMIC DNA]</scope>
    <source>
        <strain evidence="6 7">SR4</strain>
    </source>
</reference>
<gene>
    <name evidence="6" type="ORF">HGP29_21730</name>
</gene>
<proteinExistence type="inferred from homology"/>
<keyword evidence="3" id="KW-0677">Repeat</keyword>
<name>A0A7X8SP71_9BACT</name>
<dbReference type="GO" id="GO:0046677">
    <property type="term" value="P:response to antibiotic"/>
    <property type="evidence" value="ECO:0007669"/>
    <property type="project" value="UniProtKB-KW"/>
</dbReference>
<evidence type="ECO:0000256" key="2">
    <source>
        <dbReference type="ARBA" id="ARBA00022679"/>
    </source>
</evidence>
<comment type="caution">
    <text evidence="6">The sequence shown here is derived from an EMBL/GenBank/DDBJ whole genome shotgun (WGS) entry which is preliminary data.</text>
</comment>
<evidence type="ECO:0000256" key="3">
    <source>
        <dbReference type="ARBA" id="ARBA00022737"/>
    </source>
</evidence>
<dbReference type="Proteomes" id="UP000585050">
    <property type="component" value="Unassembled WGS sequence"/>
</dbReference>
<evidence type="ECO:0000256" key="5">
    <source>
        <dbReference type="ARBA" id="ARBA00023315"/>
    </source>
</evidence>
<dbReference type="InterPro" id="IPR050179">
    <property type="entry name" value="Trans_hexapeptide_repeat"/>
</dbReference>
<evidence type="ECO:0000313" key="6">
    <source>
        <dbReference type="EMBL" id="NLR93836.1"/>
    </source>
</evidence>
<sequence length="219" mass="24619">MNPNNLYPVENFKNTIFLKPLIEKSEVENIHVGEYSYYSDFKDPTKFLEENVLYNFGFSGTSLHIGKFCAFADGVKIIMADANHATEGITTFPFAIFGGKWSDELPITDYPFKKYDDIVIGNDVWLGKSVTVLPGVKIGNGAIVGSHAVVAKDIPPYSIAVGNPAKVIKQRFSEEKIAILEQLNWWDWPVKHIDQNITSLVKGDMDTIIDYAKKNHLME</sequence>
<dbReference type="CDD" id="cd03349">
    <property type="entry name" value="LbH_XAT"/>
    <property type="match status" value="1"/>
</dbReference>
<organism evidence="6 7">
    <name type="scientific">Flammeovirga agarivorans</name>
    <dbReference type="NCBI Taxonomy" id="2726742"/>
    <lineage>
        <taxon>Bacteria</taxon>
        <taxon>Pseudomonadati</taxon>
        <taxon>Bacteroidota</taxon>
        <taxon>Cytophagia</taxon>
        <taxon>Cytophagales</taxon>
        <taxon>Flammeovirgaceae</taxon>
        <taxon>Flammeovirga</taxon>
    </lineage>
</organism>
<dbReference type="PANTHER" id="PTHR43300">
    <property type="entry name" value="ACETYLTRANSFERASE"/>
    <property type="match status" value="1"/>
</dbReference>
<dbReference type="Gene3D" id="2.160.10.10">
    <property type="entry name" value="Hexapeptide repeat proteins"/>
    <property type="match status" value="1"/>
</dbReference>
<keyword evidence="2 6" id="KW-0808">Transferase</keyword>
<evidence type="ECO:0000256" key="4">
    <source>
        <dbReference type="ARBA" id="ARBA00023251"/>
    </source>
</evidence>
<dbReference type="EMBL" id="JABAIL010000008">
    <property type="protein sequence ID" value="NLR93836.1"/>
    <property type="molecule type" value="Genomic_DNA"/>
</dbReference>
<dbReference type="SUPFAM" id="SSF51161">
    <property type="entry name" value="Trimeric LpxA-like enzymes"/>
    <property type="match status" value="1"/>
</dbReference>
<evidence type="ECO:0000256" key="1">
    <source>
        <dbReference type="ARBA" id="ARBA00007274"/>
    </source>
</evidence>
<dbReference type="Pfam" id="PF00132">
    <property type="entry name" value="Hexapep"/>
    <property type="match status" value="1"/>
</dbReference>
<evidence type="ECO:0000313" key="7">
    <source>
        <dbReference type="Proteomes" id="UP000585050"/>
    </source>
</evidence>
<dbReference type="FunFam" id="2.160.10.10:FF:000037">
    <property type="entry name" value="Streptogramin A acetyltransferase"/>
    <property type="match status" value="1"/>
</dbReference>
<keyword evidence="4" id="KW-0046">Antibiotic resistance</keyword>
<accession>A0A7X8SP71</accession>
<keyword evidence="5" id="KW-0012">Acyltransferase</keyword>
<dbReference type="InterPro" id="IPR001451">
    <property type="entry name" value="Hexapep"/>
</dbReference>
<dbReference type="GO" id="GO:0016746">
    <property type="term" value="F:acyltransferase activity"/>
    <property type="evidence" value="ECO:0007669"/>
    <property type="project" value="UniProtKB-KW"/>
</dbReference>
<comment type="similarity">
    <text evidence="1">Belongs to the transferase hexapeptide repeat family.</text>
</comment>
<dbReference type="InterPro" id="IPR011004">
    <property type="entry name" value="Trimer_LpxA-like_sf"/>
</dbReference>
<protein>
    <submittedName>
        <fullName evidence="6">CatB-related O-acetyltransferase</fullName>
    </submittedName>
</protein>
<dbReference type="PANTHER" id="PTHR43300:SF11">
    <property type="entry name" value="ACETYLTRANSFERASE RV3034C-RELATED"/>
    <property type="match status" value="1"/>
</dbReference>
<dbReference type="PROSITE" id="PS00101">
    <property type="entry name" value="HEXAPEP_TRANSFERASES"/>
    <property type="match status" value="1"/>
</dbReference>
<dbReference type="AlphaFoldDB" id="A0A7X8SP71"/>
<keyword evidence="7" id="KW-1185">Reference proteome</keyword>
<dbReference type="InterPro" id="IPR018357">
    <property type="entry name" value="Hexapep_transf_CS"/>
</dbReference>